<dbReference type="SUPFAM" id="SSF53720">
    <property type="entry name" value="ALDH-like"/>
    <property type="match status" value="1"/>
</dbReference>
<dbReference type="InterPro" id="IPR016162">
    <property type="entry name" value="Ald_DH_N"/>
</dbReference>
<feature type="domain" description="Aldehyde dehydrogenase" evidence="8">
    <location>
        <begin position="97"/>
        <end position="301"/>
    </location>
</feature>
<keyword evidence="7" id="KW-0963">Cytoplasm</keyword>
<dbReference type="GO" id="GO:0055129">
    <property type="term" value="P:L-proline biosynthetic process"/>
    <property type="evidence" value="ECO:0007669"/>
    <property type="project" value="UniProtKB-UniRule"/>
</dbReference>
<dbReference type="GO" id="GO:0004350">
    <property type="term" value="F:glutamate-5-semialdehyde dehydrogenase activity"/>
    <property type="evidence" value="ECO:0007669"/>
    <property type="project" value="UniProtKB-UniRule"/>
</dbReference>
<evidence type="ECO:0000259" key="8">
    <source>
        <dbReference type="Pfam" id="PF00171"/>
    </source>
</evidence>
<dbReference type="KEGG" id="aaut:ACETAC_06265"/>
<gene>
    <name evidence="7" type="primary">proA</name>
    <name evidence="9" type="ORF">ACETAC_06265</name>
</gene>
<organism evidence="9 10">
    <name type="scientific">Aceticella autotrophica</name>
    <dbReference type="NCBI Taxonomy" id="2755338"/>
    <lineage>
        <taxon>Bacteria</taxon>
        <taxon>Bacillati</taxon>
        <taxon>Bacillota</taxon>
        <taxon>Clostridia</taxon>
        <taxon>Thermoanaerobacterales</taxon>
        <taxon>Thermoanaerobacteraceae</taxon>
        <taxon>Aceticella</taxon>
    </lineage>
</organism>
<dbReference type="NCBIfam" id="TIGR00407">
    <property type="entry name" value="proA"/>
    <property type="match status" value="1"/>
</dbReference>
<dbReference type="InterPro" id="IPR020593">
    <property type="entry name" value="G-glutamylP_reductase_CS"/>
</dbReference>
<reference evidence="9" key="1">
    <citation type="submission" date="2020-08" db="EMBL/GenBank/DDBJ databases">
        <title>Genomic insights into the carbon and energy metabolism of the first obligate autotrophic acetogenic bacterium Aceticella autotrophica gen. nov., sp. nov.</title>
        <authorList>
            <person name="Toshchakov S.V."/>
            <person name="Elcheninov A.G."/>
            <person name="Kublanov I.V."/>
            <person name="Frolov E.N."/>
            <person name="Lebedinsky A.V."/>
        </authorList>
    </citation>
    <scope>NUCLEOTIDE SEQUENCE</scope>
    <source>
        <strain evidence="9">3443-3Ac</strain>
    </source>
</reference>
<keyword evidence="3 7" id="KW-0641">Proline biosynthesis</keyword>
<dbReference type="InterPro" id="IPR000965">
    <property type="entry name" value="GPR_dom"/>
</dbReference>
<dbReference type="Proteomes" id="UP000671913">
    <property type="component" value="Chromosome"/>
</dbReference>
<keyword evidence="2 7" id="KW-0028">Amino-acid biosynthesis</keyword>
<evidence type="ECO:0000313" key="10">
    <source>
        <dbReference type="Proteomes" id="UP000671913"/>
    </source>
</evidence>
<evidence type="ECO:0000256" key="4">
    <source>
        <dbReference type="ARBA" id="ARBA00022857"/>
    </source>
</evidence>
<comment type="function">
    <text evidence="7">Catalyzes the NADPH-dependent reduction of L-glutamate 5-phosphate into L-glutamate 5-semialdehyde and phosphate. The product spontaneously undergoes cyclization to form 1-pyrroline-5-carboxylate.</text>
</comment>
<dbReference type="PROSITE" id="PS01223">
    <property type="entry name" value="PROA"/>
    <property type="match status" value="1"/>
</dbReference>
<comment type="subcellular location">
    <subcellularLocation>
        <location evidence="7">Cytoplasm</location>
    </subcellularLocation>
</comment>
<dbReference type="FunFam" id="3.40.309.10:FF:000006">
    <property type="entry name" value="Gamma-glutamyl phosphate reductase"/>
    <property type="match status" value="1"/>
</dbReference>
<dbReference type="PANTHER" id="PTHR11063:SF8">
    <property type="entry name" value="DELTA-1-PYRROLINE-5-CARBOXYLATE SYNTHASE"/>
    <property type="match status" value="1"/>
</dbReference>
<dbReference type="Gene3D" id="3.40.605.10">
    <property type="entry name" value="Aldehyde Dehydrogenase, Chain A, domain 1"/>
    <property type="match status" value="1"/>
</dbReference>
<evidence type="ECO:0000256" key="2">
    <source>
        <dbReference type="ARBA" id="ARBA00022605"/>
    </source>
</evidence>
<evidence type="ECO:0000256" key="3">
    <source>
        <dbReference type="ARBA" id="ARBA00022650"/>
    </source>
</evidence>
<protein>
    <recommendedName>
        <fullName evidence="7">Gamma-glutamyl phosphate reductase</fullName>
        <shortName evidence="7">GPR</shortName>
        <ecNumber evidence="7">1.2.1.41</ecNumber>
    </recommendedName>
    <alternativeName>
        <fullName evidence="7">Glutamate-5-semialdehyde dehydrogenase</fullName>
    </alternativeName>
    <alternativeName>
        <fullName evidence="7">Glutamyl-gamma-semialdehyde dehydrogenase</fullName>
        <shortName evidence="7">GSA dehydrogenase</shortName>
    </alternativeName>
</protein>
<dbReference type="InterPro" id="IPR015590">
    <property type="entry name" value="Aldehyde_DH_dom"/>
</dbReference>
<dbReference type="CDD" id="cd07079">
    <property type="entry name" value="ALDH_F18-19_ProA-GPR"/>
    <property type="match status" value="1"/>
</dbReference>
<evidence type="ECO:0000256" key="5">
    <source>
        <dbReference type="ARBA" id="ARBA00023002"/>
    </source>
</evidence>
<comment type="pathway">
    <text evidence="1 7">Amino-acid biosynthesis; L-proline biosynthesis; L-glutamate 5-semialdehyde from L-glutamate: step 2/2.</text>
</comment>
<evidence type="ECO:0000256" key="1">
    <source>
        <dbReference type="ARBA" id="ARBA00004985"/>
    </source>
</evidence>
<dbReference type="HAMAP" id="MF_00412">
    <property type="entry name" value="ProA"/>
    <property type="match status" value="1"/>
</dbReference>
<sequence length="414" mass="44992">MEVEIKAEKAKIASRRLSILDENIKNSALKNMADALIKNKATILKANEIDVENAKARNISNALIDRLRLDDKRIEGMAKGLLEIVMLPDPIGNIEKMWKRPNGLRIGKMRCPIGVIGIIYESRPNVTADAAGLCLKSGNAVILRGGSDAINSNKAIAITLSKAACEKGIPEGSIQLIEDTGREEVNQMMKLNGKIDLLIPRGGAGLIQNVIKNSTIPVIETGVGNCHVYVDLSANQNMALDIIVNAKTQRPGVCNAIESVLVHKDIAKSFLPIMVKKLSDLKVEIRGCDVTTKICPDVKEAGEEDWGTEYLDLVLAVKVVNDIEDAINHIAKYSTGHSESIITENYDNAMKFLKSVDSAAVYVNASTRFTDGSEFGFGAEIGISTQKIHARGPMGLEELTSYKYVILGNGQIRK</sequence>
<dbReference type="InterPro" id="IPR016161">
    <property type="entry name" value="Ald_DH/histidinol_DH"/>
</dbReference>
<dbReference type="AlphaFoldDB" id="A0A975AUC8"/>
<comment type="similarity">
    <text evidence="7">Belongs to the gamma-glutamyl phosphate reductase family.</text>
</comment>
<evidence type="ECO:0000256" key="6">
    <source>
        <dbReference type="ARBA" id="ARBA00049024"/>
    </source>
</evidence>
<dbReference type="EMBL" id="CP060096">
    <property type="protein sequence ID" value="QSZ26522.1"/>
    <property type="molecule type" value="Genomic_DNA"/>
</dbReference>
<dbReference type="GO" id="GO:0005737">
    <property type="term" value="C:cytoplasm"/>
    <property type="evidence" value="ECO:0007669"/>
    <property type="project" value="UniProtKB-SubCell"/>
</dbReference>
<dbReference type="GO" id="GO:0050661">
    <property type="term" value="F:NADP binding"/>
    <property type="evidence" value="ECO:0007669"/>
    <property type="project" value="InterPro"/>
</dbReference>
<feature type="domain" description="Aldehyde dehydrogenase" evidence="8">
    <location>
        <begin position="314"/>
        <end position="404"/>
    </location>
</feature>
<proteinExistence type="inferred from homology"/>
<comment type="catalytic activity">
    <reaction evidence="6 7">
        <text>L-glutamate 5-semialdehyde + phosphate + NADP(+) = L-glutamyl 5-phosphate + NADPH + H(+)</text>
        <dbReference type="Rhea" id="RHEA:19541"/>
        <dbReference type="ChEBI" id="CHEBI:15378"/>
        <dbReference type="ChEBI" id="CHEBI:43474"/>
        <dbReference type="ChEBI" id="CHEBI:57783"/>
        <dbReference type="ChEBI" id="CHEBI:58066"/>
        <dbReference type="ChEBI" id="CHEBI:58274"/>
        <dbReference type="ChEBI" id="CHEBI:58349"/>
        <dbReference type="EC" id="1.2.1.41"/>
    </reaction>
</comment>
<dbReference type="PIRSF" id="PIRSF000151">
    <property type="entry name" value="GPR"/>
    <property type="match status" value="1"/>
</dbReference>
<evidence type="ECO:0000313" key="9">
    <source>
        <dbReference type="EMBL" id="QSZ26522.1"/>
    </source>
</evidence>
<keyword evidence="10" id="KW-1185">Reference proteome</keyword>
<dbReference type="Gene3D" id="3.40.309.10">
    <property type="entry name" value="Aldehyde Dehydrogenase, Chain A, domain 2"/>
    <property type="match status" value="1"/>
</dbReference>
<evidence type="ECO:0000256" key="7">
    <source>
        <dbReference type="HAMAP-Rule" id="MF_00412"/>
    </source>
</evidence>
<dbReference type="NCBIfam" id="NF001221">
    <property type="entry name" value="PRK00197.1"/>
    <property type="match status" value="1"/>
</dbReference>
<accession>A0A975AUC8</accession>
<dbReference type="InterPro" id="IPR016163">
    <property type="entry name" value="Ald_DH_C"/>
</dbReference>
<keyword evidence="5 7" id="KW-0560">Oxidoreductase</keyword>
<dbReference type="EC" id="1.2.1.41" evidence="7"/>
<dbReference type="PANTHER" id="PTHR11063">
    <property type="entry name" value="GLUTAMATE SEMIALDEHYDE DEHYDROGENASE"/>
    <property type="match status" value="1"/>
</dbReference>
<keyword evidence="4 7" id="KW-0521">NADP</keyword>
<name>A0A975AUC8_9THEO</name>
<dbReference type="RefSeq" id="WP_284679196.1">
    <property type="nucleotide sequence ID" value="NZ_CP060096.1"/>
</dbReference>
<dbReference type="Pfam" id="PF00171">
    <property type="entry name" value="Aldedh"/>
    <property type="match status" value="2"/>
</dbReference>
<dbReference type="InterPro" id="IPR012134">
    <property type="entry name" value="Glu-5-SA_DH"/>
</dbReference>